<keyword evidence="1" id="KW-1133">Transmembrane helix</keyword>
<evidence type="ECO:0000313" key="3">
    <source>
        <dbReference type="Proteomes" id="UP000533269"/>
    </source>
</evidence>
<sequence length="55" mass="5680">MSRTPTRVLWLVLVAGLLLNVTGSTGLLPLAVGLTGGVVVALAVAGLVRERVSRR</sequence>
<name>A0A7W4TNX8_KINRA</name>
<protein>
    <submittedName>
        <fullName evidence="2">Uncharacterized protein</fullName>
    </submittedName>
</protein>
<evidence type="ECO:0000256" key="1">
    <source>
        <dbReference type="SAM" id="Phobius"/>
    </source>
</evidence>
<proteinExistence type="predicted"/>
<keyword evidence="1" id="KW-0472">Membrane</keyword>
<dbReference type="AlphaFoldDB" id="A0A7W4TNX8"/>
<keyword evidence="1" id="KW-0812">Transmembrane</keyword>
<reference evidence="2 3" key="2">
    <citation type="submission" date="2020-08" db="EMBL/GenBank/DDBJ databases">
        <authorList>
            <person name="Partida-Martinez L."/>
            <person name="Huntemann M."/>
            <person name="Clum A."/>
            <person name="Wang J."/>
            <person name="Palaniappan K."/>
            <person name="Ritter S."/>
            <person name="Chen I.-M."/>
            <person name="Stamatis D."/>
            <person name="Reddy T."/>
            <person name="O'Malley R."/>
            <person name="Daum C."/>
            <person name="Shapiro N."/>
            <person name="Ivanova N."/>
            <person name="Kyrpides N."/>
            <person name="Woyke T."/>
        </authorList>
    </citation>
    <scope>NUCLEOTIDE SEQUENCE [LARGE SCALE GENOMIC DNA]</scope>
    <source>
        <strain evidence="2 3">AS2.23</strain>
    </source>
</reference>
<feature type="transmembrane region" description="Helical" evidence="1">
    <location>
        <begin position="33"/>
        <end position="49"/>
    </location>
</feature>
<dbReference type="EMBL" id="JACHVY010000003">
    <property type="protein sequence ID" value="MBB2902362.1"/>
    <property type="molecule type" value="Genomic_DNA"/>
</dbReference>
<evidence type="ECO:0000313" key="2">
    <source>
        <dbReference type="EMBL" id="MBB2902362.1"/>
    </source>
</evidence>
<accession>A0A7W4TNX8</accession>
<comment type="caution">
    <text evidence="2">The sequence shown here is derived from an EMBL/GenBank/DDBJ whole genome shotgun (WGS) entry which is preliminary data.</text>
</comment>
<reference evidence="2 3" key="1">
    <citation type="submission" date="2020-08" db="EMBL/GenBank/DDBJ databases">
        <title>The Agave Microbiome: Exploring the role of microbial communities in plant adaptations to desert environments.</title>
        <authorList>
            <person name="Partida-Martinez L.P."/>
        </authorList>
    </citation>
    <scope>NUCLEOTIDE SEQUENCE [LARGE SCALE GENOMIC DNA]</scope>
    <source>
        <strain evidence="2 3">AS2.23</strain>
    </source>
</reference>
<organism evidence="2 3">
    <name type="scientific">Kineococcus radiotolerans</name>
    <dbReference type="NCBI Taxonomy" id="131568"/>
    <lineage>
        <taxon>Bacteria</taxon>
        <taxon>Bacillati</taxon>
        <taxon>Actinomycetota</taxon>
        <taxon>Actinomycetes</taxon>
        <taxon>Kineosporiales</taxon>
        <taxon>Kineosporiaceae</taxon>
        <taxon>Kineococcus</taxon>
    </lineage>
</organism>
<dbReference type="RefSeq" id="WP_012086227.1">
    <property type="nucleotide sequence ID" value="NZ_JACHVY010000003.1"/>
</dbReference>
<dbReference type="Proteomes" id="UP000533269">
    <property type="component" value="Unassembled WGS sequence"/>
</dbReference>
<gene>
    <name evidence="2" type="ORF">FHR75_003193</name>
</gene>